<keyword evidence="4" id="KW-1185">Reference proteome</keyword>
<name>A0A369JJV4_HYPMA</name>
<feature type="region of interest" description="Disordered" evidence="1">
    <location>
        <begin position="1"/>
        <end position="67"/>
    </location>
</feature>
<evidence type="ECO:0000313" key="3">
    <source>
        <dbReference type="EMBL" id="RDB19993.1"/>
    </source>
</evidence>
<dbReference type="AlphaFoldDB" id="A0A369JJV4"/>
<comment type="caution">
    <text evidence="3">The sequence shown here is derived from an EMBL/GenBank/DDBJ whole genome shotgun (WGS) entry which is preliminary data.</text>
</comment>
<dbReference type="InParanoid" id="A0A369JJV4"/>
<keyword evidence="2" id="KW-1133">Transmembrane helix</keyword>
<evidence type="ECO:0000256" key="2">
    <source>
        <dbReference type="SAM" id="Phobius"/>
    </source>
</evidence>
<keyword evidence="2" id="KW-0472">Membrane</keyword>
<evidence type="ECO:0000256" key="1">
    <source>
        <dbReference type="SAM" id="MobiDB-lite"/>
    </source>
</evidence>
<organism evidence="3 4">
    <name type="scientific">Hypsizygus marmoreus</name>
    <name type="common">White beech mushroom</name>
    <name type="synonym">Agaricus marmoreus</name>
    <dbReference type="NCBI Taxonomy" id="39966"/>
    <lineage>
        <taxon>Eukaryota</taxon>
        <taxon>Fungi</taxon>
        <taxon>Dikarya</taxon>
        <taxon>Basidiomycota</taxon>
        <taxon>Agaricomycotina</taxon>
        <taxon>Agaricomycetes</taxon>
        <taxon>Agaricomycetidae</taxon>
        <taxon>Agaricales</taxon>
        <taxon>Tricholomatineae</taxon>
        <taxon>Lyophyllaceae</taxon>
        <taxon>Hypsizygus</taxon>
    </lineage>
</organism>
<reference evidence="3" key="1">
    <citation type="submission" date="2018-04" db="EMBL/GenBank/DDBJ databases">
        <title>Whole genome sequencing of Hypsizygus marmoreus.</title>
        <authorList>
            <person name="Choi I.-G."/>
            <person name="Min B."/>
            <person name="Kim J.-G."/>
            <person name="Kim S."/>
            <person name="Oh Y.-L."/>
            <person name="Kong W.-S."/>
            <person name="Park H."/>
            <person name="Jeong J."/>
            <person name="Song E.-S."/>
        </authorList>
    </citation>
    <scope>NUCLEOTIDE SEQUENCE [LARGE SCALE GENOMIC DNA]</scope>
    <source>
        <strain evidence="3">51987-8</strain>
    </source>
</reference>
<dbReference type="Proteomes" id="UP000076154">
    <property type="component" value="Unassembled WGS sequence"/>
</dbReference>
<protein>
    <submittedName>
        <fullName evidence="3">Uncharacterized protein</fullName>
    </submittedName>
</protein>
<proteinExistence type="predicted"/>
<gene>
    <name evidence="3" type="ORF">Hypma_012846</name>
</gene>
<feature type="compositionally biased region" description="Polar residues" evidence="1">
    <location>
        <begin position="1"/>
        <end position="16"/>
    </location>
</feature>
<dbReference type="OrthoDB" id="3065836at2759"/>
<accession>A0A369JJV4</accession>
<keyword evidence="2" id="KW-0812">Transmembrane</keyword>
<evidence type="ECO:0000313" key="4">
    <source>
        <dbReference type="Proteomes" id="UP000076154"/>
    </source>
</evidence>
<sequence length="153" mass="16451">MHPSSSFKALPSTSPPAYSERDPASAYPSPSPPPPPSRLPVPTAQTSPFAGSSSGRPPNHRLFGPTPITTQPLVPYAYYDARSPYSLAQADARARRRFFGSLAWALVAWIAIGILIGASDIGEDEGIFGRTWTRISPSNAWWGKERGDLADSV</sequence>
<feature type="transmembrane region" description="Helical" evidence="2">
    <location>
        <begin position="98"/>
        <end position="118"/>
    </location>
</feature>
<feature type="compositionally biased region" description="Polar residues" evidence="1">
    <location>
        <begin position="43"/>
        <end position="56"/>
    </location>
</feature>
<feature type="compositionally biased region" description="Pro residues" evidence="1">
    <location>
        <begin position="29"/>
        <end position="39"/>
    </location>
</feature>
<dbReference type="EMBL" id="LUEZ02000071">
    <property type="protein sequence ID" value="RDB19993.1"/>
    <property type="molecule type" value="Genomic_DNA"/>
</dbReference>